<dbReference type="EMBL" id="ML986666">
    <property type="protein sequence ID" value="KAF2261054.1"/>
    <property type="molecule type" value="Genomic_DNA"/>
</dbReference>
<comment type="caution">
    <text evidence="4">The sequence shown here is derived from an EMBL/GenBank/DDBJ whole genome shotgun (WGS) entry which is preliminary data.</text>
</comment>
<feature type="domain" description="Wings apart-like protein C-terminal" evidence="3">
    <location>
        <begin position="628"/>
        <end position="965"/>
    </location>
</feature>
<feature type="region of interest" description="Disordered" evidence="2">
    <location>
        <begin position="423"/>
        <end position="449"/>
    </location>
</feature>
<evidence type="ECO:0000313" key="4">
    <source>
        <dbReference type="EMBL" id="KAF2261054.1"/>
    </source>
</evidence>
<gene>
    <name evidence="4" type="ORF">CC78DRAFT_584120</name>
</gene>
<dbReference type="Gene3D" id="1.25.10.10">
    <property type="entry name" value="Leucine-rich Repeat Variant"/>
    <property type="match status" value="1"/>
</dbReference>
<proteinExistence type="inferred from homology"/>
<organism evidence="4 5">
    <name type="scientific">Lojkania enalia</name>
    <dbReference type="NCBI Taxonomy" id="147567"/>
    <lineage>
        <taxon>Eukaryota</taxon>
        <taxon>Fungi</taxon>
        <taxon>Dikarya</taxon>
        <taxon>Ascomycota</taxon>
        <taxon>Pezizomycotina</taxon>
        <taxon>Dothideomycetes</taxon>
        <taxon>Pleosporomycetidae</taxon>
        <taxon>Pleosporales</taxon>
        <taxon>Pleosporales incertae sedis</taxon>
        <taxon>Lojkania</taxon>
    </lineage>
</organism>
<dbReference type="InterPro" id="IPR022771">
    <property type="entry name" value="WAPL_C"/>
</dbReference>
<reference evidence="5" key="1">
    <citation type="journal article" date="2020" name="Stud. Mycol.">
        <title>101 Dothideomycetes genomes: A test case for predicting lifestyles and emergence of pathogens.</title>
        <authorList>
            <person name="Haridas S."/>
            <person name="Albert R."/>
            <person name="Binder M."/>
            <person name="Bloem J."/>
            <person name="LaButti K."/>
            <person name="Salamov A."/>
            <person name="Andreopoulos B."/>
            <person name="Baker S."/>
            <person name="Barry K."/>
            <person name="Bills G."/>
            <person name="Bluhm B."/>
            <person name="Cannon C."/>
            <person name="Castanera R."/>
            <person name="Culley D."/>
            <person name="Daum C."/>
            <person name="Ezra D."/>
            <person name="Gonzalez J."/>
            <person name="Henrissat B."/>
            <person name="Kuo A."/>
            <person name="Liang C."/>
            <person name="Lipzen A."/>
            <person name="Lutzoni F."/>
            <person name="Magnuson J."/>
            <person name="Mondo S."/>
            <person name="Nolan M."/>
            <person name="Ohm R."/>
            <person name="Pangilinan J."/>
            <person name="Park H.-J."/>
            <person name="Ramirez L."/>
            <person name="Alfaro M."/>
            <person name="Sun H."/>
            <person name="Tritt A."/>
            <person name="Yoshinaga Y."/>
            <person name="Zwiers L.-H."/>
            <person name="Turgeon B."/>
            <person name="Goodwin S."/>
            <person name="Spatafora J."/>
            <person name="Crous P."/>
            <person name="Grigoriev I."/>
        </authorList>
    </citation>
    <scope>NUCLEOTIDE SEQUENCE [LARGE SCALE GENOMIC DNA]</scope>
    <source>
        <strain evidence="5">CBS 304.66</strain>
    </source>
</reference>
<dbReference type="OrthoDB" id="78088at2759"/>
<feature type="region of interest" description="Disordered" evidence="2">
    <location>
        <begin position="1"/>
        <end position="388"/>
    </location>
</feature>
<feature type="compositionally biased region" description="Polar residues" evidence="2">
    <location>
        <begin position="430"/>
        <end position="449"/>
    </location>
</feature>
<comment type="similarity">
    <text evidence="1">Belongs to the WAPL family.</text>
</comment>
<dbReference type="PANTHER" id="PTHR22100:SF13">
    <property type="entry name" value="WINGS APART-LIKE PROTEIN HOMOLOG"/>
    <property type="match status" value="1"/>
</dbReference>
<dbReference type="InterPro" id="IPR039874">
    <property type="entry name" value="WAPL"/>
</dbReference>
<feature type="region of interest" description="Disordered" evidence="2">
    <location>
        <begin position="537"/>
        <end position="567"/>
    </location>
</feature>
<feature type="region of interest" description="Disordered" evidence="2">
    <location>
        <begin position="456"/>
        <end position="475"/>
    </location>
</feature>
<feature type="compositionally biased region" description="Polar residues" evidence="2">
    <location>
        <begin position="537"/>
        <end position="550"/>
    </location>
</feature>
<dbReference type="Pfam" id="PF07814">
    <property type="entry name" value="WAPL"/>
    <property type="match status" value="1"/>
</dbReference>
<name>A0A9P4K195_9PLEO</name>
<sequence length="1087" mass="117967">MVMAMSSAFTTTDRRKKLATYGRSARPATSISWNDDAPSPERPRKHTALNGRLQRTASAVGERSTSGAPHAKSLKSPTTHDIFDVPSDDDVLQPAPTPVPTRKEPLQKNPPVDDFEVPSSGDEASLPKRRPMKGLKSSHKSETLCRPVQSSKTLPKNEGSQNISSDNPIAMPQPRAKTPKVPSGSQGGQQKATQRAKPPASKPKVLSRATTPAPLPSVSHKKTKSNISLPPKKDSAKPSAEVDIFDVPSDNELRTPRRPRPAPFPQPKSPTTAPGSGQLSPGLQIDSDESTSSKKRKRQGSSQLSTATRRDGAIIENNEESAVPARGHKIIKNQSSLSPGHVPPKTVKHTTKPVGPTSNDAIVNKPSRTRIRTGPSSSLPPIVKGQSSPAKLHGMLAVRSAPKSLPKPPPAPKAVVVTDLEDETMYDIGNPSTPLTRPNKPNMSGSVTPRQREMFGNLLGDTSDSGTPGMPTISRLQLTDRRPGSTTATLARSSSDIPRTAYSRKPRLIDTLIQAAPIEEDDSGSDEDAEEDIMEAPQTTFNAPSSTTNAVDDMDVDPTNPSDSQTLQNTLHVNSGARVTYASQRSYLEEANLEDGLFLAMGIDDSVGLLSNNAPNPDSDDEDDPASQVRGIHELRKQGQNQKFQMEAQTAIDDISGKGGLGSSVRRSAMIEFCTQMAEEEFIEQLLNSALAQRFLRSITSTGEIIFDFTTIVAIAFLVQSAASTTLLEQIHKSVGMATVWNLLEIDTDISRIAKERKTNMSKVGRESVTRVRTLVQGSPIWSVETPKKVSPQIVALKTLELILLGLRKAGSTEALISEDIVGKLLRVSSAPCERLKGGVATSQDYMVLNLAFSVLEAASLSKQATWSNDIVRRLVEMMPVLFDTSGASPIKLAVRLCMTLTNNKPKACEAFAGPAFVQPLTRAISHRFTLLGREVDAEQRNEMLESLILCLGAMINLAEFSDQARRSVTADSDELIDALAMTFLEGSERAAQADSLEESQTNVAIGYLTVLLGNLCLNEMVRRKVSKRLPGHKMDALVEKIKEFVSYNEKVDRMTSQFEGEEGRETWRNFTLRLMLVVEKLEKAES</sequence>
<dbReference type="PANTHER" id="PTHR22100">
    <property type="entry name" value="WINGS APART-LIKE PROTEIN HOMOLOG"/>
    <property type="match status" value="1"/>
</dbReference>
<dbReference type="InterPro" id="IPR011989">
    <property type="entry name" value="ARM-like"/>
</dbReference>
<keyword evidence="5" id="KW-1185">Reference proteome</keyword>
<evidence type="ECO:0000259" key="3">
    <source>
        <dbReference type="Pfam" id="PF07814"/>
    </source>
</evidence>
<accession>A0A9P4K195</accession>
<feature type="compositionally biased region" description="Polar residues" evidence="2">
    <location>
        <begin position="271"/>
        <end position="281"/>
    </location>
</feature>
<feature type="compositionally biased region" description="Polar residues" evidence="2">
    <location>
        <begin position="374"/>
        <end position="388"/>
    </location>
</feature>
<dbReference type="Proteomes" id="UP000800093">
    <property type="component" value="Unassembled WGS sequence"/>
</dbReference>
<protein>
    <recommendedName>
        <fullName evidence="3">Wings apart-like protein C-terminal domain-containing protein</fullName>
    </recommendedName>
</protein>
<feature type="compositionally biased region" description="Polar residues" evidence="2">
    <location>
        <begin position="53"/>
        <end position="67"/>
    </location>
</feature>
<evidence type="ECO:0000313" key="5">
    <source>
        <dbReference type="Proteomes" id="UP000800093"/>
    </source>
</evidence>
<evidence type="ECO:0000256" key="1">
    <source>
        <dbReference type="ARBA" id="ARBA00006854"/>
    </source>
</evidence>
<dbReference type="AlphaFoldDB" id="A0A9P4K195"/>
<feature type="compositionally biased region" description="Basic residues" evidence="2">
    <location>
        <begin position="127"/>
        <end position="138"/>
    </location>
</feature>
<evidence type="ECO:0000256" key="2">
    <source>
        <dbReference type="SAM" id="MobiDB-lite"/>
    </source>
</evidence>
<feature type="compositionally biased region" description="Polar residues" evidence="2">
    <location>
        <begin position="148"/>
        <end position="167"/>
    </location>
</feature>